<dbReference type="InterPro" id="IPR019446">
    <property type="entry name" value="BMT5-like"/>
</dbReference>
<dbReference type="Proteomes" id="UP000515151">
    <property type="component" value="Chromosome 7"/>
</dbReference>
<reference evidence="3 4" key="2">
    <citation type="submission" date="2025-04" db="UniProtKB">
        <authorList>
            <consortium name="RefSeq"/>
        </authorList>
    </citation>
    <scope>IDENTIFICATION</scope>
    <source>
        <tissue evidence="3 4">Leaf</tissue>
    </source>
</reference>
<protein>
    <submittedName>
        <fullName evidence="3 4">Heavy metal-associated isoprenylated plant protein 41-like isoform X1</fullName>
    </submittedName>
</protein>
<dbReference type="PANTHER" id="PTHR11538:SF26">
    <property type="entry name" value="FERREDOXIN-FOLD ANTICODON-BINDING DOMAIN-CONTAINING PROTEIN 1"/>
    <property type="match status" value="1"/>
</dbReference>
<dbReference type="OrthoDB" id="273345at2759"/>
<feature type="domain" description="25S rRNA (uridine-N(3))-methyltransferase BMT5-like" evidence="1">
    <location>
        <begin position="82"/>
        <end position="133"/>
    </location>
</feature>
<evidence type="ECO:0000313" key="3">
    <source>
        <dbReference type="RefSeq" id="XP_031404981.1"/>
    </source>
</evidence>
<dbReference type="GO" id="GO:0005737">
    <property type="term" value="C:cytoplasm"/>
    <property type="evidence" value="ECO:0007669"/>
    <property type="project" value="TreeGrafter"/>
</dbReference>
<dbReference type="PANTHER" id="PTHR11538">
    <property type="entry name" value="PHENYLALANYL-TRNA SYNTHETASE"/>
    <property type="match status" value="1"/>
</dbReference>
<dbReference type="GeneID" id="116213957"/>
<organism evidence="2 3">
    <name type="scientific">Punica granatum</name>
    <name type="common">Pomegranate</name>
    <dbReference type="NCBI Taxonomy" id="22663"/>
    <lineage>
        <taxon>Eukaryota</taxon>
        <taxon>Viridiplantae</taxon>
        <taxon>Streptophyta</taxon>
        <taxon>Embryophyta</taxon>
        <taxon>Tracheophyta</taxon>
        <taxon>Spermatophyta</taxon>
        <taxon>Magnoliopsida</taxon>
        <taxon>eudicotyledons</taxon>
        <taxon>Gunneridae</taxon>
        <taxon>Pentapetalae</taxon>
        <taxon>rosids</taxon>
        <taxon>malvids</taxon>
        <taxon>Myrtales</taxon>
        <taxon>Lythraceae</taxon>
        <taxon>Punica</taxon>
    </lineage>
</organism>
<dbReference type="GO" id="GO:0070475">
    <property type="term" value="P:rRNA base methylation"/>
    <property type="evidence" value="ECO:0007669"/>
    <property type="project" value="InterPro"/>
</dbReference>
<sequence>MTPYSSNHCILLVGEFSFSKGLAMAMAFGSASNIHATSYDTYVGEEIQEGKIKLRDFEGAGSFLDTWSFYGEEDNRLMIKCHASSNGEVHVSHKISPPFSNWNIEVIASQNFLELIECMEFRKEDYPEYNHKKGAGSRCDKPFPLGACSTFKFGLSY</sequence>
<evidence type="ECO:0000259" key="1">
    <source>
        <dbReference type="Pfam" id="PF10354"/>
    </source>
</evidence>
<dbReference type="RefSeq" id="XP_031404982.1">
    <property type="nucleotide sequence ID" value="XM_031549122.1"/>
</dbReference>
<accession>A0A6P8EHU4</accession>
<reference evidence="2" key="1">
    <citation type="journal article" date="2020" name="Plant Biotechnol. J.">
        <title>The pomegranate (Punica granatum L.) draft genome dissects genetic divergence between soft- and hard-seeded cultivars.</title>
        <authorList>
            <person name="Luo X."/>
            <person name="Li H."/>
            <person name="Wu Z."/>
            <person name="Yao W."/>
            <person name="Zhao P."/>
            <person name="Cao D."/>
            <person name="Yu H."/>
            <person name="Li K."/>
            <person name="Poudel K."/>
            <person name="Zhao D."/>
            <person name="Zhang F."/>
            <person name="Xia X."/>
            <person name="Chen L."/>
            <person name="Wang Q."/>
            <person name="Jing D."/>
            <person name="Cao S."/>
        </authorList>
    </citation>
    <scope>NUCLEOTIDE SEQUENCE [LARGE SCALE GENOMIC DNA]</scope>
</reference>
<keyword evidence="2" id="KW-1185">Reference proteome</keyword>
<evidence type="ECO:0000313" key="4">
    <source>
        <dbReference type="RefSeq" id="XP_031404982.1"/>
    </source>
</evidence>
<dbReference type="GO" id="GO:0070042">
    <property type="term" value="F:rRNA (uridine-N3-)-methyltransferase activity"/>
    <property type="evidence" value="ECO:0007669"/>
    <property type="project" value="InterPro"/>
</dbReference>
<dbReference type="RefSeq" id="XP_031404981.1">
    <property type="nucleotide sequence ID" value="XM_031549121.1"/>
</dbReference>
<dbReference type="AlphaFoldDB" id="A0A6P8EHU4"/>
<name>A0A6P8EHU4_PUNGR</name>
<evidence type="ECO:0000313" key="2">
    <source>
        <dbReference type="Proteomes" id="UP000515151"/>
    </source>
</evidence>
<dbReference type="Pfam" id="PF10354">
    <property type="entry name" value="BMT5-like"/>
    <property type="match status" value="1"/>
</dbReference>
<proteinExistence type="predicted"/>
<gene>
    <name evidence="3 4" type="primary">LOC116213957</name>
</gene>